<evidence type="ECO:0000256" key="3">
    <source>
        <dbReference type="ARBA" id="ARBA00023163"/>
    </source>
</evidence>
<evidence type="ECO:0000256" key="1">
    <source>
        <dbReference type="ARBA" id="ARBA00023015"/>
    </source>
</evidence>
<dbReference type="InterPro" id="IPR029441">
    <property type="entry name" value="Cass2"/>
</dbReference>
<comment type="caution">
    <text evidence="5">The sequence shown here is derived from an EMBL/GenBank/DDBJ whole genome shotgun (WGS) entry which is preliminary data.</text>
</comment>
<evidence type="ECO:0000313" key="6">
    <source>
        <dbReference type="Proteomes" id="UP001185092"/>
    </source>
</evidence>
<evidence type="ECO:0000259" key="4">
    <source>
        <dbReference type="PROSITE" id="PS01124"/>
    </source>
</evidence>
<name>A0AAE4BVI6_9BACT</name>
<dbReference type="EMBL" id="JAVDQD010000013">
    <property type="protein sequence ID" value="MDR6241917.1"/>
    <property type="molecule type" value="Genomic_DNA"/>
</dbReference>
<dbReference type="SUPFAM" id="SSF46689">
    <property type="entry name" value="Homeodomain-like"/>
    <property type="match status" value="2"/>
</dbReference>
<dbReference type="InterPro" id="IPR050959">
    <property type="entry name" value="MarA-like"/>
</dbReference>
<dbReference type="AlphaFoldDB" id="A0AAE4BVI6"/>
<sequence length="279" mass="32264">MVPINRALKYIEKHLSYEIDIEKLAKASYISKYHMARVFKTLTGYAPMEYVRNRRLTEAAKKLIREKESVYSIGFDVGYSSPAAFTKAFVQRFSIPPSACKAKFDQLESLFVEPILISQMNIKISNPKYEPELNIQLVGIEQFAENLDEKLWAKLAELPFPPSYFNHNKICSIYNYSDIGELKSHFVGYPLESIDSLNSPFTIKTLSLKKCVVFNHIGNAKSIEDFNIAIFAEWLPENKIRLKNAQQIHFTKPLSNYNKEQANDPDHQFELELWIPILE</sequence>
<feature type="domain" description="HTH araC/xylS-type" evidence="4">
    <location>
        <begin position="5"/>
        <end position="103"/>
    </location>
</feature>
<keyword evidence="6" id="KW-1185">Reference proteome</keyword>
<proteinExistence type="predicted"/>
<dbReference type="Gene3D" id="1.10.10.60">
    <property type="entry name" value="Homeodomain-like"/>
    <property type="match status" value="2"/>
</dbReference>
<protein>
    <submittedName>
        <fullName evidence="5">AraC family transcriptional regulator</fullName>
    </submittedName>
</protein>
<evidence type="ECO:0000256" key="2">
    <source>
        <dbReference type="ARBA" id="ARBA00023125"/>
    </source>
</evidence>
<dbReference type="PROSITE" id="PS00041">
    <property type="entry name" value="HTH_ARAC_FAMILY_1"/>
    <property type="match status" value="1"/>
</dbReference>
<dbReference type="InterPro" id="IPR018060">
    <property type="entry name" value="HTH_AraC"/>
</dbReference>
<reference evidence="5" key="1">
    <citation type="submission" date="2023-07" db="EMBL/GenBank/DDBJ databases">
        <title>Genomic Encyclopedia of Type Strains, Phase IV (KMG-IV): sequencing the most valuable type-strain genomes for metagenomic binning, comparative biology and taxonomic classification.</title>
        <authorList>
            <person name="Goeker M."/>
        </authorList>
    </citation>
    <scope>NUCLEOTIDE SEQUENCE</scope>
    <source>
        <strain evidence="5">DSM 26174</strain>
    </source>
</reference>
<gene>
    <name evidence="5" type="ORF">HNQ88_005004</name>
</gene>
<accession>A0AAE4BVI6</accession>
<dbReference type="Pfam" id="PF14526">
    <property type="entry name" value="Cass2"/>
    <property type="match status" value="1"/>
</dbReference>
<dbReference type="InterPro" id="IPR009057">
    <property type="entry name" value="Homeodomain-like_sf"/>
</dbReference>
<dbReference type="PROSITE" id="PS01124">
    <property type="entry name" value="HTH_ARAC_FAMILY_2"/>
    <property type="match status" value="1"/>
</dbReference>
<dbReference type="RefSeq" id="WP_309943116.1">
    <property type="nucleotide sequence ID" value="NZ_AP025310.1"/>
</dbReference>
<dbReference type="GO" id="GO:0043565">
    <property type="term" value="F:sequence-specific DNA binding"/>
    <property type="evidence" value="ECO:0007669"/>
    <property type="project" value="InterPro"/>
</dbReference>
<keyword evidence="3" id="KW-0804">Transcription</keyword>
<dbReference type="InterPro" id="IPR011256">
    <property type="entry name" value="Reg_factor_effector_dom_sf"/>
</dbReference>
<keyword evidence="2" id="KW-0238">DNA-binding</keyword>
<dbReference type="PANTHER" id="PTHR47504:SF5">
    <property type="entry name" value="RIGHT ORIGIN-BINDING PROTEIN"/>
    <property type="match status" value="1"/>
</dbReference>
<dbReference type="SUPFAM" id="SSF55136">
    <property type="entry name" value="Probable bacterial effector-binding domain"/>
    <property type="match status" value="1"/>
</dbReference>
<keyword evidence="1" id="KW-0805">Transcription regulation</keyword>
<dbReference type="PANTHER" id="PTHR47504">
    <property type="entry name" value="RIGHT ORIGIN-BINDING PROTEIN"/>
    <property type="match status" value="1"/>
</dbReference>
<dbReference type="Gene3D" id="3.20.80.10">
    <property type="entry name" value="Regulatory factor, effector binding domain"/>
    <property type="match status" value="1"/>
</dbReference>
<evidence type="ECO:0000313" key="5">
    <source>
        <dbReference type="EMBL" id="MDR6241917.1"/>
    </source>
</evidence>
<organism evidence="5 6">
    <name type="scientific">Aureibacter tunicatorum</name>
    <dbReference type="NCBI Taxonomy" id="866807"/>
    <lineage>
        <taxon>Bacteria</taxon>
        <taxon>Pseudomonadati</taxon>
        <taxon>Bacteroidota</taxon>
        <taxon>Cytophagia</taxon>
        <taxon>Cytophagales</taxon>
        <taxon>Persicobacteraceae</taxon>
        <taxon>Aureibacter</taxon>
    </lineage>
</organism>
<dbReference type="SMART" id="SM00342">
    <property type="entry name" value="HTH_ARAC"/>
    <property type="match status" value="1"/>
</dbReference>
<dbReference type="GO" id="GO:0003700">
    <property type="term" value="F:DNA-binding transcription factor activity"/>
    <property type="evidence" value="ECO:0007669"/>
    <property type="project" value="InterPro"/>
</dbReference>
<dbReference type="Proteomes" id="UP001185092">
    <property type="component" value="Unassembled WGS sequence"/>
</dbReference>
<dbReference type="Pfam" id="PF12833">
    <property type="entry name" value="HTH_18"/>
    <property type="match status" value="1"/>
</dbReference>
<dbReference type="InterPro" id="IPR018062">
    <property type="entry name" value="HTH_AraC-typ_CS"/>
</dbReference>